<dbReference type="InterPro" id="IPR001932">
    <property type="entry name" value="PPM-type_phosphatase-like_dom"/>
</dbReference>
<dbReference type="GO" id="GO:0016791">
    <property type="term" value="F:phosphatase activity"/>
    <property type="evidence" value="ECO:0007669"/>
    <property type="project" value="TreeGrafter"/>
</dbReference>
<evidence type="ECO:0000256" key="2">
    <source>
        <dbReference type="SAM" id="Phobius"/>
    </source>
</evidence>
<dbReference type="InterPro" id="IPR036457">
    <property type="entry name" value="PPM-type-like_dom_sf"/>
</dbReference>
<feature type="domain" description="PPM-type phosphatase" evidence="3">
    <location>
        <begin position="229"/>
        <end position="439"/>
    </location>
</feature>
<evidence type="ECO:0000256" key="1">
    <source>
        <dbReference type="ARBA" id="ARBA00022801"/>
    </source>
</evidence>
<keyword evidence="2" id="KW-0812">Transmembrane</keyword>
<evidence type="ECO:0000313" key="4">
    <source>
        <dbReference type="EMBL" id="CBH76137.1"/>
    </source>
</evidence>
<comment type="caution">
    <text evidence="4">The sequence shown here is derived from an EMBL/GenBank/DDBJ whole genome shotgun (WGS) entry which is preliminary data.</text>
</comment>
<accession>E6PI47</accession>
<sequence>MGTIASSLFIAAAIFFSLRVATVTRTRIADLLAREHTVSDAATLMSRIALARVDIVGALQADALEPSASARRRYHKAEMLRRQQLQQIRRIVASEHLADAAAALRLYDGVDRVLRREIVEPIFAGRLVPTKKVEESIRVLSSVEGNYERSISLSLAHRDDFLDTLINTTINSAIYLRSLWLLAFGALALAINLYSARLYRQLADERSVTKILQRAFVSRHVPLPNCEIGSAYESADAHAAVGGDLFDVYRLSNDLALLLIADVSGKGIDAAVITAFVKFTVRGIALRRREPAQILSEFNIAFGQTVENPYLFVSMFVGILDTVKGELTYASAGHDSAFVRHGHDVRQLSVTGPVLGVMVEPYDTKSVIFDDGDCLVLSTDGLTEARNKAGDLLGEDGAMEIIARAPEDPQRLADDVIDCIRERSGGRLRDDVAILAVRVRVHDDHLA</sequence>
<dbReference type="SUPFAM" id="SSF81606">
    <property type="entry name" value="PP2C-like"/>
    <property type="match status" value="1"/>
</dbReference>
<proteinExistence type="predicted"/>
<gene>
    <name evidence="4" type="ORF">CARN1_0617</name>
</gene>
<reference evidence="4" key="1">
    <citation type="submission" date="2009-10" db="EMBL/GenBank/DDBJ databases">
        <title>Diversity of trophic interactions inside an arsenic-rich microbial ecosystem.</title>
        <authorList>
            <person name="Bertin P.N."/>
            <person name="Heinrich-Salmeron A."/>
            <person name="Pelletier E."/>
            <person name="Goulhen-Chollet F."/>
            <person name="Arsene-Ploetze F."/>
            <person name="Gallien S."/>
            <person name="Calteau A."/>
            <person name="Vallenet D."/>
            <person name="Casiot C."/>
            <person name="Chane-Woon-Ming B."/>
            <person name="Giloteaux L."/>
            <person name="Barakat M."/>
            <person name="Bonnefoy V."/>
            <person name="Bruneel O."/>
            <person name="Chandler M."/>
            <person name="Cleiss J."/>
            <person name="Duran R."/>
            <person name="Elbaz-Poulichet F."/>
            <person name="Fonknechten N."/>
            <person name="Lauga B."/>
            <person name="Mornico D."/>
            <person name="Ortet P."/>
            <person name="Schaeffer C."/>
            <person name="Siguier P."/>
            <person name="Alexander Thil Smith A."/>
            <person name="Van Dorsselaer A."/>
            <person name="Weissenbach J."/>
            <person name="Medigue C."/>
            <person name="Le Paslier D."/>
        </authorList>
    </citation>
    <scope>NUCLEOTIDE SEQUENCE</scope>
</reference>
<dbReference type="PANTHER" id="PTHR43156">
    <property type="entry name" value="STAGE II SPORULATION PROTEIN E-RELATED"/>
    <property type="match status" value="1"/>
</dbReference>
<name>E6PI47_9ZZZZ</name>
<dbReference type="PROSITE" id="PS51746">
    <property type="entry name" value="PPM_2"/>
    <property type="match status" value="1"/>
</dbReference>
<dbReference type="SMART" id="SM00331">
    <property type="entry name" value="PP2C_SIG"/>
    <property type="match status" value="1"/>
</dbReference>
<organism evidence="4">
    <name type="scientific">mine drainage metagenome</name>
    <dbReference type="NCBI Taxonomy" id="410659"/>
    <lineage>
        <taxon>unclassified sequences</taxon>
        <taxon>metagenomes</taxon>
        <taxon>ecological metagenomes</taxon>
    </lineage>
</organism>
<keyword evidence="1" id="KW-0378">Hydrolase</keyword>
<dbReference type="Pfam" id="PF07228">
    <property type="entry name" value="SpoIIE"/>
    <property type="match status" value="1"/>
</dbReference>
<dbReference type="AlphaFoldDB" id="E6PI47"/>
<protein>
    <recommendedName>
        <fullName evidence="3">PPM-type phosphatase domain-containing protein</fullName>
    </recommendedName>
</protein>
<dbReference type="InterPro" id="IPR052016">
    <property type="entry name" value="Bact_Sigma-Reg"/>
</dbReference>
<keyword evidence="2" id="KW-0472">Membrane</keyword>
<dbReference type="Gene3D" id="3.60.40.10">
    <property type="entry name" value="PPM-type phosphatase domain"/>
    <property type="match status" value="1"/>
</dbReference>
<evidence type="ECO:0000259" key="3">
    <source>
        <dbReference type="PROSITE" id="PS51746"/>
    </source>
</evidence>
<feature type="transmembrane region" description="Helical" evidence="2">
    <location>
        <begin position="174"/>
        <end position="194"/>
    </location>
</feature>
<dbReference type="PANTHER" id="PTHR43156:SF2">
    <property type="entry name" value="STAGE II SPORULATION PROTEIN E"/>
    <property type="match status" value="1"/>
</dbReference>
<keyword evidence="2" id="KW-1133">Transmembrane helix</keyword>
<dbReference type="EMBL" id="CABL01000019">
    <property type="protein sequence ID" value="CBH76137.1"/>
    <property type="molecule type" value="Genomic_DNA"/>
</dbReference>